<sequence length="79" mass="8462">MLAFVICSESPMSSMAKIRLPNEVIKKTIGDHVIPAGLTNQWSLTQEDQDGSEKTYRGLTSSDATTAQCACSRQCGPGV</sequence>
<organism evidence="1 2">
    <name type="scientific">Alligator mississippiensis</name>
    <name type="common">American alligator</name>
    <dbReference type="NCBI Taxonomy" id="8496"/>
    <lineage>
        <taxon>Eukaryota</taxon>
        <taxon>Metazoa</taxon>
        <taxon>Chordata</taxon>
        <taxon>Craniata</taxon>
        <taxon>Vertebrata</taxon>
        <taxon>Euteleostomi</taxon>
        <taxon>Archelosauria</taxon>
        <taxon>Archosauria</taxon>
        <taxon>Crocodylia</taxon>
        <taxon>Alligatoridae</taxon>
        <taxon>Alligatorinae</taxon>
        <taxon>Alligator</taxon>
    </lineage>
</organism>
<keyword evidence="2" id="KW-1185">Reference proteome</keyword>
<accession>A0A151NRT5</accession>
<comment type="caution">
    <text evidence="1">The sequence shown here is derived from an EMBL/GenBank/DDBJ whole genome shotgun (WGS) entry which is preliminary data.</text>
</comment>
<dbReference type="AlphaFoldDB" id="A0A151NRT5"/>
<reference evidence="1 2" key="1">
    <citation type="journal article" date="2012" name="Genome Biol.">
        <title>Sequencing three crocodilian genomes to illuminate the evolution of archosaurs and amniotes.</title>
        <authorList>
            <person name="St John J.A."/>
            <person name="Braun E.L."/>
            <person name="Isberg S.R."/>
            <person name="Miles L.G."/>
            <person name="Chong A.Y."/>
            <person name="Gongora J."/>
            <person name="Dalzell P."/>
            <person name="Moran C."/>
            <person name="Bed'hom B."/>
            <person name="Abzhanov A."/>
            <person name="Burgess S.C."/>
            <person name="Cooksey A.M."/>
            <person name="Castoe T.A."/>
            <person name="Crawford N.G."/>
            <person name="Densmore L.D."/>
            <person name="Drew J.C."/>
            <person name="Edwards S.V."/>
            <person name="Faircloth B.C."/>
            <person name="Fujita M.K."/>
            <person name="Greenwold M.J."/>
            <person name="Hoffmann F.G."/>
            <person name="Howard J.M."/>
            <person name="Iguchi T."/>
            <person name="Janes D.E."/>
            <person name="Khan S.Y."/>
            <person name="Kohno S."/>
            <person name="de Koning A.J."/>
            <person name="Lance S.L."/>
            <person name="McCarthy F.M."/>
            <person name="McCormack J.E."/>
            <person name="Merchant M.E."/>
            <person name="Peterson D.G."/>
            <person name="Pollock D.D."/>
            <person name="Pourmand N."/>
            <person name="Raney B.J."/>
            <person name="Roessler K.A."/>
            <person name="Sanford J.R."/>
            <person name="Sawyer R.H."/>
            <person name="Schmidt C.J."/>
            <person name="Triplett E.W."/>
            <person name="Tuberville T.D."/>
            <person name="Venegas-Anaya M."/>
            <person name="Howard J.T."/>
            <person name="Jarvis E.D."/>
            <person name="Guillette L.J.Jr."/>
            <person name="Glenn T.C."/>
            <person name="Green R.E."/>
            <person name="Ray D.A."/>
        </authorList>
    </citation>
    <scope>NUCLEOTIDE SEQUENCE [LARGE SCALE GENOMIC DNA]</scope>
    <source>
        <strain evidence="1">KSC_2009_1</strain>
    </source>
</reference>
<proteinExistence type="predicted"/>
<gene>
    <name evidence="1" type="ORF">Y1Q_0018649</name>
</gene>
<dbReference type="Proteomes" id="UP000050525">
    <property type="component" value="Unassembled WGS sequence"/>
</dbReference>
<name>A0A151NRT5_ALLMI</name>
<evidence type="ECO:0000313" key="2">
    <source>
        <dbReference type="Proteomes" id="UP000050525"/>
    </source>
</evidence>
<dbReference type="EMBL" id="AKHW03002185">
    <property type="protein sequence ID" value="KYO39567.1"/>
    <property type="molecule type" value="Genomic_DNA"/>
</dbReference>
<evidence type="ECO:0000313" key="1">
    <source>
        <dbReference type="EMBL" id="KYO39567.1"/>
    </source>
</evidence>
<protein>
    <submittedName>
        <fullName evidence="1">Uncharacterized protein</fullName>
    </submittedName>
</protein>